<evidence type="ECO:0000313" key="2">
    <source>
        <dbReference type="Proteomes" id="UP000245626"/>
    </source>
</evidence>
<accession>A0ACD0NS43</accession>
<protein>
    <submittedName>
        <fullName evidence="1">Uncharacterized protein</fullName>
    </submittedName>
</protein>
<gene>
    <name evidence="1" type="ORF">IE53DRAFT_389128</name>
</gene>
<organism evidence="1 2">
    <name type="scientific">Violaceomyces palustris</name>
    <dbReference type="NCBI Taxonomy" id="1673888"/>
    <lineage>
        <taxon>Eukaryota</taxon>
        <taxon>Fungi</taxon>
        <taxon>Dikarya</taxon>
        <taxon>Basidiomycota</taxon>
        <taxon>Ustilaginomycotina</taxon>
        <taxon>Ustilaginomycetes</taxon>
        <taxon>Violaceomycetales</taxon>
        <taxon>Violaceomycetaceae</taxon>
        <taxon>Violaceomyces</taxon>
    </lineage>
</organism>
<name>A0ACD0NS43_9BASI</name>
<proteinExistence type="predicted"/>
<reference evidence="1 2" key="1">
    <citation type="journal article" date="2018" name="Mol. Biol. Evol.">
        <title>Broad Genomic Sampling Reveals a Smut Pathogenic Ancestry of the Fungal Clade Ustilaginomycotina.</title>
        <authorList>
            <person name="Kijpornyongpan T."/>
            <person name="Mondo S.J."/>
            <person name="Barry K."/>
            <person name="Sandor L."/>
            <person name="Lee J."/>
            <person name="Lipzen A."/>
            <person name="Pangilinan J."/>
            <person name="LaButti K."/>
            <person name="Hainaut M."/>
            <person name="Henrissat B."/>
            <person name="Grigoriev I.V."/>
            <person name="Spatafora J.W."/>
            <person name="Aime M.C."/>
        </authorList>
    </citation>
    <scope>NUCLEOTIDE SEQUENCE [LARGE SCALE GENOMIC DNA]</scope>
    <source>
        <strain evidence="1 2">SA 807</strain>
    </source>
</reference>
<keyword evidence="2" id="KW-1185">Reference proteome</keyword>
<sequence length="71" mass="8092">MLASSHVTPIPISTCFLLLFPFPSSLFLISLFLATNLETNLEILDPRALDRDCNRCSTPPFEWGSQRNEFF</sequence>
<dbReference type="Proteomes" id="UP000245626">
    <property type="component" value="Unassembled WGS sequence"/>
</dbReference>
<dbReference type="EMBL" id="KZ820162">
    <property type="protein sequence ID" value="PWN48663.1"/>
    <property type="molecule type" value="Genomic_DNA"/>
</dbReference>
<evidence type="ECO:0000313" key="1">
    <source>
        <dbReference type="EMBL" id="PWN48663.1"/>
    </source>
</evidence>